<name>A0ABS0CEF1_9NOCA</name>
<reference evidence="2 3" key="1">
    <citation type="submission" date="2020-10" db="EMBL/GenBank/DDBJ databases">
        <title>Identification of Nocardia species via Next-generation sequencing and recognition of intraspecies genetic diversity.</title>
        <authorList>
            <person name="Li P."/>
            <person name="Li P."/>
            <person name="Lu B."/>
        </authorList>
    </citation>
    <scope>NUCLEOTIDE SEQUENCE [LARGE SCALE GENOMIC DNA]</scope>
    <source>
        <strain evidence="2 3">N-11</strain>
    </source>
</reference>
<gene>
    <name evidence="2" type="ORF">IU470_26875</name>
</gene>
<comment type="caution">
    <text evidence="2">The sequence shown here is derived from an EMBL/GenBank/DDBJ whole genome shotgun (WGS) entry which is preliminary data.</text>
</comment>
<evidence type="ECO:0000313" key="3">
    <source>
        <dbReference type="Proteomes" id="UP000807309"/>
    </source>
</evidence>
<feature type="chain" id="PRO_5046384206" description="Secreted protein" evidence="1">
    <location>
        <begin position="32"/>
        <end position="144"/>
    </location>
</feature>
<accession>A0ABS0CEF1</accession>
<feature type="signal peptide" evidence="1">
    <location>
        <begin position="1"/>
        <end position="31"/>
    </location>
</feature>
<keyword evidence="3" id="KW-1185">Reference proteome</keyword>
<keyword evidence="1" id="KW-0732">Signal</keyword>
<proteinExistence type="predicted"/>
<organism evidence="2 3">
    <name type="scientific">Nocardia abscessus</name>
    <dbReference type="NCBI Taxonomy" id="120957"/>
    <lineage>
        <taxon>Bacteria</taxon>
        <taxon>Bacillati</taxon>
        <taxon>Actinomycetota</taxon>
        <taxon>Actinomycetes</taxon>
        <taxon>Mycobacteriales</taxon>
        <taxon>Nocardiaceae</taxon>
        <taxon>Nocardia</taxon>
    </lineage>
</organism>
<evidence type="ECO:0000313" key="2">
    <source>
        <dbReference type="EMBL" id="MBF6228714.1"/>
    </source>
</evidence>
<protein>
    <recommendedName>
        <fullName evidence="4">Secreted protein</fullName>
    </recommendedName>
</protein>
<evidence type="ECO:0008006" key="4">
    <source>
        <dbReference type="Google" id="ProtNLM"/>
    </source>
</evidence>
<dbReference type="EMBL" id="JADLRE010000025">
    <property type="protein sequence ID" value="MBF6228714.1"/>
    <property type="molecule type" value="Genomic_DNA"/>
</dbReference>
<dbReference type="Gene3D" id="2.60.40.10">
    <property type="entry name" value="Immunoglobulins"/>
    <property type="match status" value="1"/>
</dbReference>
<dbReference type="RefSeq" id="WP_195035600.1">
    <property type="nucleotide sequence ID" value="NZ_JADLRE010000025.1"/>
</dbReference>
<evidence type="ECO:0000256" key="1">
    <source>
        <dbReference type="SAM" id="SignalP"/>
    </source>
</evidence>
<sequence length="144" mass="14793">MRTRTRRLSLSASVFATAVLTCVLAAPEATAAITGVSVAAGPEGLAVGCAYTVTATVDTPAPEEGDVTFLIAGGSVPGNGERLPGPTIYHPESGTATITWTPKYRGSQNLIAQQFKPGQYTSSKYILVDVNTTGINTGSSCLTL</sequence>
<dbReference type="InterPro" id="IPR013783">
    <property type="entry name" value="Ig-like_fold"/>
</dbReference>
<dbReference type="Proteomes" id="UP000807309">
    <property type="component" value="Unassembled WGS sequence"/>
</dbReference>